<dbReference type="SUPFAM" id="SSF103473">
    <property type="entry name" value="MFS general substrate transporter"/>
    <property type="match status" value="1"/>
</dbReference>
<feature type="transmembrane region" description="Helical" evidence="1">
    <location>
        <begin position="135"/>
        <end position="157"/>
    </location>
</feature>
<evidence type="ECO:0000313" key="2">
    <source>
        <dbReference type="EMBL" id="CAB4735662.1"/>
    </source>
</evidence>
<dbReference type="EMBL" id="CAEZYK010000131">
    <property type="protein sequence ID" value="CAB4735662.1"/>
    <property type="molecule type" value="Genomic_DNA"/>
</dbReference>
<feature type="transmembrane region" description="Helical" evidence="1">
    <location>
        <begin position="163"/>
        <end position="183"/>
    </location>
</feature>
<feature type="transmembrane region" description="Helical" evidence="1">
    <location>
        <begin position="98"/>
        <end position="123"/>
    </location>
</feature>
<keyword evidence="1" id="KW-0472">Membrane</keyword>
<protein>
    <submittedName>
        <fullName evidence="2">Unannotated protein</fullName>
    </submittedName>
</protein>
<accession>A0A6J6SLE4</accession>
<feature type="transmembrane region" description="Helical" evidence="1">
    <location>
        <begin position="66"/>
        <end position="86"/>
    </location>
</feature>
<organism evidence="2">
    <name type="scientific">freshwater metagenome</name>
    <dbReference type="NCBI Taxonomy" id="449393"/>
    <lineage>
        <taxon>unclassified sequences</taxon>
        <taxon>metagenomes</taxon>
        <taxon>ecological metagenomes</taxon>
    </lineage>
</organism>
<dbReference type="AlphaFoldDB" id="A0A6J6SLE4"/>
<proteinExistence type="predicted"/>
<dbReference type="Gene3D" id="1.20.1250.20">
    <property type="entry name" value="MFS general substrate transporter like domains"/>
    <property type="match status" value="1"/>
</dbReference>
<keyword evidence="1" id="KW-1133">Transmembrane helix</keyword>
<reference evidence="2" key="1">
    <citation type="submission" date="2020-05" db="EMBL/GenBank/DDBJ databases">
        <authorList>
            <person name="Chiriac C."/>
            <person name="Salcher M."/>
            <person name="Ghai R."/>
            <person name="Kavagutti S V."/>
        </authorList>
    </citation>
    <scope>NUCLEOTIDE SEQUENCE</scope>
</reference>
<sequence>MAALYFSALGLGFIFFEITLIQRLTLFLGLPTYSLTVTLGSILIFTGVGALLSGRYQAHRERVIKILVSVLGLLTIFYLFALPSLTNELLSLPLPARVLFSFAVLAPLGICLGAFMPLGLGAVSNLSEYPREYVAWGWAVNGFASVVGSVLSTILAMEFGLNVVLVLAFTLYLVALVALRSLLRPVLTKVSV</sequence>
<dbReference type="InterPro" id="IPR036259">
    <property type="entry name" value="MFS_trans_sf"/>
</dbReference>
<evidence type="ECO:0000256" key="1">
    <source>
        <dbReference type="SAM" id="Phobius"/>
    </source>
</evidence>
<name>A0A6J6SLE4_9ZZZZ</name>
<gene>
    <name evidence="2" type="ORF">UFOPK2683_01569</name>
</gene>
<feature type="transmembrane region" description="Helical" evidence="1">
    <location>
        <begin position="33"/>
        <end position="54"/>
    </location>
</feature>
<keyword evidence="1" id="KW-0812">Transmembrane</keyword>